<evidence type="ECO:0000256" key="1">
    <source>
        <dbReference type="ARBA" id="ARBA00022723"/>
    </source>
</evidence>
<comment type="caution">
    <text evidence="3">The sequence shown here is derived from an EMBL/GenBank/DDBJ whole genome shotgun (WGS) entry which is preliminary data.</text>
</comment>
<reference evidence="3" key="1">
    <citation type="submission" date="2019-10" db="EMBL/GenBank/DDBJ databases">
        <authorList>
            <person name="Zhang R."/>
            <person name="Pan Y."/>
            <person name="Wang J."/>
            <person name="Ma R."/>
            <person name="Yu S."/>
        </authorList>
    </citation>
    <scope>NUCLEOTIDE SEQUENCE</scope>
    <source>
        <strain evidence="3">LA-IB0</strain>
        <tissue evidence="3">Leaf</tissue>
    </source>
</reference>
<sequence>MGITGPRNTNLPLGTWGWPILGETMEFPMLGPQKFVKNKMVKYLPEIFQTSLFLERTAVFCGAQGNSNDALARDHLDHEWTPNEVVNVLPLTKKYTFELGCKLFLDFPGSNYNRAIKVGKTMREELIRIIRERRKEMMMENKEIKGRDLLSKMLLVTNEDGHSFSDLEIFNNIFGLLVASFDTTSSAVTSVMNYLAQLPHIYEKVLEGTKSNNK</sequence>
<dbReference type="PANTHER" id="PTHR24286:SF53">
    <property type="entry name" value="BETA-AMYRIN 28-OXIDASE-LIKE"/>
    <property type="match status" value="1"/>
</dbReference>
<keyword evidence="2" id="KW-0408">Iron</keyword>
<evidence type="ECO:0008006" key="5">
    <source>
        <dbReference type="Google" id="ProtNLM"/>
    </source>
</evidence>
<dbReference type="InterPro" id="IPR036396">
    <property type="entry name" value="Cyt_P450_sf"/>
</dbReference>
<keyword evidence="1" id="KW-0479">Metal-binding</keyword>
<dbReference type="SUPFAM" id="SSF48264">
    <property type="entry name" value="Cytochrome P450"/>
    <property type="match status" value="1"/>
</dbReference>
<dbReference type="GO" id="GO:0005506">
    <property type="term" value="F:iron ion binding"/>
    <property type="evidence" value="ECO:0007669"/>
    <property type="project" value="InterPro"/>
</dbReference>
<dbReference type="GO" id="GO:0004497">
    <property type="term" value="F:monooxygenase activity"/>
    <property type="evidence" value="ECO:0007669"/>
    <property type="project" value="InterPro"/>
</dbReference>
<dbReference type="EMBL" id="WHWC01000009">
    <property type="protein sequence ID" value="KAG8376317.1"/>
    <property type="molecule type" value="Genomic_DNA"/>
</dbReference>
<dbReference type="AlphaFoldDB" id="A0AAV6X6R9"/>
<dbReference type="InterPro" id="IPR001128">
    <property type="entry name" value="Cyt_P450"/>
</dbReference>
<accession>A0AAV6X6R9</accession>
<dbReference type="Proteomes" id="UP000826271">
    <property type="component" value="Unassembled WGS sequence"/>
</dbReference>
<dbReference type="Pfam" id="PF00067">
    <property type="entry name" value="p450"/>
    <property type="match status" value="1"/>
</dbReference>
<organism evidence="3 4">
    <name type="scientific">Buddleja alternifolia</name>
    <dbReference type="NCBI Taxonomy" id="168488"/>
    <lineage>
        <taxon>Eukaryota</taxon>
        <taxon>Viridiplantae</taxon>
        <taxon>Streptophyta</taxon>
        <taxon>Embryophyta</taxon>
        <taxon>Tracheophyta</taxon>
        <taxon>Spermatophyta</taxon>
        <taxon>Magnoliopsida</taxon>
        <taxon>eudicotyledons</taxon>
        <taxon>Gunneridae</taxon>
        <taxon>Pentapetalae</taxon>
        <taxon>asterids</taxon>
        <taxon>lamiids</taxon>
        <taxon>Lamiales</taxon>
        <taxon>Scrophulariaceae</taxon>
        <taxon>Buddlejeae</taxon>
        <taxon>Buddleja</taxon>
    </lineage>
</organism>
<protein>
    <recommendedName>
        <fullName evidence="5">Cytochrome P450</fullName>
    </recommendedName>
</protein>
<dbReference type="GO" id="GO:0020037">
    <property type="term" value="F:heme binding"/>
    <property type="evidence" value="ECO:0007669"/>
    <property type="project" value="InterPro"/>
</dbReference>
<dbReference type="GO" id="GO:0016125">
    <property type="term" value="P:sterol metabolic process"/>
    <property type="evidence" value="ECO:0007669"/>
    <property type="project" value="TreeGrafter"/>
</dbReference>
<dbReference type="GO" id="GO:0016705">
    <property type="term" value="F:oxidoreductase activity, acting on paired donors, with incorporation or reduction of molecular oxygen"/>
    <property type="evidence" value="ECO:0007669"/>
    <property type="project" value="InterPro"/>
</dbReference>
<evidence type="ECO:0000256" key="2">
    <source>
        <dbReference type="ARBA" id="ARBA00023004"/>
    </source>
</evidence>
<gene>
    <name evidence="3" type="ORF">BUALT_Bualt09G0050700</name>
</gene>
<name>A0AAV6X6R9_9LAMI</name>
<proteinExistence type="predicted"/>
<keyword evidence="4" id="KW-1185">Reference proteome</keyword>
<dbReference type="PANTHER" id="PTHR24286">
    <property type="entry name" value="CYTOCHROME P450 26"/>
    <property type="match status" value="1"/>
</dbReference>
<dbReference type="Gene3D" id="1.10.630.10">
    <property type="entry name" value="Cytochrome P450"/>
    <property type="match status" value="1"/>
</dbReference>
<evidence type="ECO:0000313" key="3">
    <source>
        <dbReference type="EMBL" id="KAG8376317.1"/>
    </source>
</evidence>
<evidence type="ECO:0000313" key="4">
    <source>
        <dbReference type="Proteomes" id="UP000826271"/>
    </source>
</evidence>